<name>A0ABQ8S6Q1_PERAM</name>
<dbReference type="Proteomes" id="UP001148838">
    <property type="component" value="Unassembled WGS sequence"/>
</dbReference>
<accession>A0ABQ8S6Q1</accession>
<organism evidence="1 2">
    <name type="scientific">Periplaneta americana</name>
    <name type="common">American cockroach</name>
    <name type="synonym">Blatta americana</name>
    <dbReference type="NCBI Taxonomy" id="6978"/>
    <lineage>
        <taxon>Eukaryota</taxon>
        <taxon>Metazoa</taxon>
        <taxon>Ecdysozoa</taxon>
        <taxon>Arthropoda</taxon>
        <taxon>Hexapoda</taxon>
        <taxon>Insecta</taxon>
        <taxon>Pterygota</taxon>
        <taxon>Neoptera</taxon>
        <taxon>Polyneoptera</taxon>
        <taxon>Dictyoptera</taxon>
        <taxon>Blattodea</taxon>
        <taxon>Blattoidea</taxon>
        <taxon>Blattidae</taxon>
        <taxon>Blattinae</taxon>
        <taxon>Periplaneta</taxon>
    </lineage>
</organism>
<keyword evidence="2" id="KW-1185">Reference proteome</keyword>
<proteinExistence type="predicted"/>
<evidence type="ECO:0000313" key="2">
    <source>
        <dbReference type="Proteomes" id="UP001148838"/>
    </source>
</evidence>
<protein>
    <submittedName>
        <fullName evidence="1">Uncharacterized protein</fullName>
    </submittedName>
</protein>
<reference evidence="1 2" key="1">
    <citation type="journal article" date="2022" name="Allergy">
        <title>Genome assembly and annotation of Periplaneta americana reveal a comprehensive cockroach allergen profile.</title>
        <authorList>
            <person name="Wang L."/>
            <person name="Xiong Q."/>
            <person name="Saelim N."/>
            <person name="Wang L."/>
            <person name="Nong W."/>
            <person name="Wan A.T."/>
            <person name="Shi M."/>
            <person name="Liu X."/>
            <person name="Cao Q."/>
            <person name="Hui J.H.L."/>
            <person name="Sookrung N."/>
            <person name="Leung T.F."/>
            <person name="Tungtrongchitr A."/>
            <person name="Tsui S.K.W."/>
        </authorList>
    </citation>
    <scope>NUCLEOTIDE SEQUENCE [LARGE SCALE GENOMIC DNA]</scope>
    <source>
        <strain evidence="1">PWHHKU_190912</strain>
    </source>
</reference>
<comment type="caution">
    <text evidence="1">The sequence shown here is derived from an EMBL/GenBank/DDBJ whole genome shotgun (WGS) entry which is preliminary data.</text>
</comment>
<dbReference type="EMBL" id="JAJSOF020000033">
    <property type="protein sequence ID" value="KAJ4429501.1"/>
    <property type="molecule type" value="Genomic_DNA"/>
</dbReference>
<gene>
    <name evidence="1" type="ORF">ANN_21670</name>
</gene>
<sequence length="392" mass="44904">MAKKAFNRKRNIFYGPLEKELRKRLVKCFVWSVALYVAETWTLGQSEEKRIEAFEIWIWRKMECVKTINTEHVHQHTHAHYYEVIRHPACWKAFEMQYVKLAHTRMSEPRTGPPATFESGAKILRARSQRPCRPGDLDSFNEKAGSEEVFHEYFRCHTFRPRSGLEARPRLYATLARSLQTSCPIRADTWASNTRAVIIGVRRRDAHPPAAPRLGRLNCRHLTGTSESESHSFALCRLSRLCQDDTGRDRYQLTSECWCIPTERHRLTSLLSRSVINLVTVMFGNRNDVSNISQIGNRKFCPTPDRGPRCGHRGASCPQRRWPVMDQLSRLTTPVATNHGHSTCQLQSAASSSDRGPLTSNSVLSRCRSGPLYPGLCLNISDVIYFLKGRLH</sequence>
<evidence type="ECO:0000313" key="1">
    <source>
        <dbReference type="EMBL" id="KAJ4429501.1"/>
    </source>
</evidence>